<dbReference type="AlphaFoldDB" id="A0A1S0UJW7"/>
<feature type="non-terminal residue" evidence="1">
    <location>
        <position position="1"/>
    </location>
</feature>
<dbReference type="KEGG" id="loa:LOAG_17172"/>
<dbReference type="RefSeq" id="XP_020306603.1">
    <property type="nucleotide sequence ID" value="XM_020449832.1"/>
</dbReference>
<name>A0A1S0UJW7_LOALO</name>
<protein>
    <submittedName>
        <fullName evidence="1">Uncharacterized protein</fullName>
    </submittedName>
</protein>
<organism evidence="1">
    <name type="scientific">Loa loa</name>
    <name type="common">Eye worm</name>
    <name type="synonym">Filaria loa</name>
    <dbReference type="NCBI Taxonomy" id="7209"/>
    <lineage>
        <taxon>Eukaryota</taxon>
        <taxon>Metazoa</taxon>
        <taxon>Ecdysozoa</taxon>
        <taxon>Nematoda</taxon>
        <taxon>Chromadorea</taxon>
        <taxon>Rhabditida</taxon>
        <taxon>Spirurina</taxon>
        <taxon>Spiruromorpha</taxon>
        <taxon>Filarioidea</taxon>
        <taxon>Onchocercidae</taxon>
        <taxon>Loa</taxon>
    </lineage>
</organism>
<dbReference type="InParanoid" id="A0A1S0UJW7"/>
<evidence type="ECO:0000313" key="1">
    <source>
        <dbReference type="EMBL" id="EJD75761.1"/>
    </source>
</evidence>
<dbReference type="GeneID" id="31251588"/>
<dbReference type="CTD" id="31251588"/>
<dbReference type="EMBL" id="JH712111">
    <property type="protein sequence ID" value="EJD75761.1"/>
    <property type="molecule type" value="Genomic_DNA"/>
</dbReference>
<accession>A0A1S0UJW7</accession>
<proteinExistence type="predicted"/>
<gene>
    <name evidence="1" type="ORF">LOAG_17172</name>
</gene>
<sequence>GISEFPERCCEDSVNRKLTLMQVLIGYFSRQSPPLITQLSRVRIRLHCVPERAVRHRK</sequence>
<reference evidence="1" key="1">
    <citation type="submission" date="2012-04" db="EMBL/GenBank/DDBJ databases">
        <title>The Genome Sequence of Loa loa.</title>
        <authorList>
            <consortium name="The Broad Institute Genome Sequencing Platform"/>
            <consortium name="Broad Institute Genome Sequencing Center for Infectious Disease"/>
            <person name="Nutman T.B."/>
            <person name="Fink D.L."/>
            <person name="Russ C."/>
            <person name="Young S."/>
            <person name="Zeng Q."/>
            <person name="Gargeya S."/>
            <person name="Alvarado L."/>
            <person name="Berlin A."/>
            <person name="Chapman S.B."/>
            <person name="Chen Z."/>
            <person name="Freedman E."/>
            <person name="Gellesch M."/>
            <person name="Goldberg J."/>
            <person name="Griggs A."/>
            <person name="Gujja S."/>
            <person name="Heilman E.R."/>
            <person name="Heiman D."/>
            <person name="Howarth C."/>
            <person name="Mehta T."/>
            <person name="Neiman D."/>
            <person name="Pearson M."/>
            <person name="Roberts A."/>
            <person name="Saif S."/>
            <person name="Shea T."/>
            <person name="Shenoy N."/>
            <person name="Sisk P."/>
            <person name="Stolte C."/>
            <person name="Sykes S."/>
            <person name="White J."/>
            <person name="Yandava C."/>
            <person name="Haas B."/>
            <person name="Henn M.R."/>
            <person name="Nusbaum C."/>
            <person name="Birren B."/>
        </authorList>
    </citation>
    <scope>NUCLEOTIDE SEQUENCE [LARGE SCALE GENOMIC DNA]</scope>
</reference>